<dbReference type="AlphaFoldDB" id="A0A7X6RYV6"/>
<proteinExistence type="predicted"/>
<dbReference type="RefSeq" id="WP_044524591.1">
    <property type="nucleotide sequence ID" value="NZ_HG322954.1"/>
</dbReference>
<reference evidence="1 2" key="1">
    <citation type="submission" date="2020-04" db="EMBL/GenBank/DDBJ databases">
        <title>MicrobeNet Type strains.</title>
        <authorList>
            <person name="Nicholson A.C."/>
        </authorList>
    </citation>
    <scope>NUCLEOTIDE SEQUENCE [LARGE SCALE GENOMIC DNA]</scope>
    <source>
        <strain evidence="1 2">ATCC 700731</strain>
    </source>
</reference>
<organism evidence="1 2">
    <name type="scientific">Mycolicibacterium septicum DSM 44393</name>
    <dbReference type="NCBI Taxonomy" id="1341646"/>
    <lineage>
        <taxon>Bacteria</taxon>
        <taxon>Bacillati</taxon>
        <taxon>Actinomycetota</taxon>
        <taxon>Actinomycetes</taxon>
        <taxon>Mycobacteriales</taxon>
        <taxon>Mycobacteriaceae</taxon>
        <taxon>Mycolicibacterium</taxon>
    </lineage>
</organism>
<evidence type="ECO:0000313" key="1">
    <source>
        <dbReference type="EMBL" id="NKZ14978.1"/>
    </source>
</evidence>
<dbReference type="Proteomes" id="UP000518188">
    <property type="component" value="Unassembled WGS sequence"/>
</dbReference>
<evidence type="ECO:0008006" key="3">
    <source>
        <dbReference type="Google" id="ProtNLM"/>
    </source>
</evidence>
<gene>
    <name evidence="1" type="ORF">HGA11_28810</name>
</gene>
<sequence length="105" mass="11658">MLRDDLLAQLRAANKPLTTRRLREFAAPIPVEGFTVRAAPLREHVYRALQQMRAENLVEPIASCGRDLAWQLTDAGAARQEIDTLTALFALPAAPQPSMQPKDKP</sequence>
<name>A0A7X6RYV6_9MYCO</name>
<dbReference type="EMBL" id="JAAXPJ010000015">
    <property type="protein sequence ID" value="NKZ14978.1"/>
    <property type="molecule type" value="Genomic_DNA"/>
</dbReference>
<comment type="caution">
    <text evidence="1">The sequence shown here is derived from an EMBL/GenBank/DDBJ whole genome shotgun (WGS) entry which is preliminary data.</text>
</comment>
<accession>A0A7X6RYV6</accession>
<evidence type="ECO:0000313" key="2">
    <source>
        <dbReference type="Proteomes" id="UP000518188"/>
    </source>
</evidence>
<protein>
    <recommendedName>
        <fullName evidence="3">Transcriptional regulator</fullName>
    </recommendedName>
</protein>